<evidence type="ECO:0000256" key="2">
    <source>
        <dbReference type="ARBA" id="ARBA00022517"/>
    </source>
</evidence>
<comment type="subunit">
    <text evidence="10">Monomer. Associates with 30S ribosomal subunit, binds 16S rRNA.</text>
</comment>
<evidence type="ECO:0000256" key="1">
    <source>
        <dbReference type="ARBA" id="ARBA00022490"/>
    </source>
</evidence>
<dbReference type="Proteomes" id="UP000183994">
    <property type="component" value="Unassembled WGS sequence"/>
</dbReference>
<dbReference type="Gene3D" id="3.40.50.300">
    <property type="entry name" value="P-loop containing nucleotide triphosphate hydrolases"/>
    <property type="match status" value="1"/>
</dbReference>
<dbReference type="HAMAP" id="MF_01820">
    <property type="entry name" value="GTPase_RsgA"/>
    <property type="match status" value="1"/>
</dbReference>
<keyword evidence="9 10" id="KW-0342">GTP-binding</keyword>
<feature type="binding site" evidence="10">
    <location>
        <position position="296"/>
    </location>
    <ligand>
        <name>Zn(2+)</name>
        <dbReference type="ChEBI" id="CHEBI:29105"/>
    </ligand>
</feature>
<dbReference type="GO" id="GO:0019843">
    <property type="term" value="F:rRNA binding"/>
    <property type="evidence" value="ECO:0007669"/>
    <property type="project" value="UniProtKB-KW"/>
</dbReference>
<dbReference type="EC" id="3.6.1.-" evidence="10"/>
<feature type="binding site" evidence="10">
    <location>
        <position position="309"/>
    </location>
    <ligand>
        <name>Zn(2+)</name>
        <dbReference type="ChEBI" id="CHEBI:29105"/>
    </ligand>
</feature>
<dbReference type="SUPFAM" id="SSF52540">
    <property type="entry name" value="P-loop containing nucleoside triphosphate hydrolases"/>
    <property type="match status" value="1"/>
</dbReference>
<dbReference type="InterPro" id="IPR030378">
    <property type="entry name" value="G_CP_dom"/>
</dbReference>
<comment type="cofactor">
    <cofactor evidence="10">
        <name>Zn(2+)</name>
        <dbReference type="ChEBI" id="CHEBI:29105"/>
    </cofactor>
    <text evidence="10">Binds 1 zinc ion per subunit.</text>
</comment>
<evidence type="ECO:0000256" key="7">
    <source>
        <dbReference type="ARBA" id="ARBA00022833"/>
    </source>
</evidence>
<dbReference type="CDD" id="cd01854">
    <property type="entry name" value="YjeQ_EngC"/>
    <property type="match status" value="1"/>
</dbReference>
<dbReference type="PROSITE" id="PS51721">
    <property type="entry name" value="G_CP"/>
    <property type="match status" value="1"/>
</dbReference>
<evidence type="ECO:0000256" key="6">
    <source>
        <dbReference type="ARBA" id="ARBA00022801"/>
    </source>
</evidence>
<keyword evidence="14" id="KW-1185">Reference proteome</keyword>
<comment type="subcellular location">
    <subcellularLocation>
        <location evidence="10">Cytoplasm</location>
    </subcellularLocation>
</comment>
<evidence type="ECO:0000313" key="14">
    <source>
        <dbReference type="Proteomes" id="UP000183994"/>
    </source>
</evidence>
<evidence type="ECO:0000256" key="10">
    <source>
        <dbReference type="HAMAP-Rule" id="MF_01820"/>
    </source>
</evidence>
<sequence>MCWRIVYDMEDNVMSLDNLGWNGFFENNAYSFDDPNLTPARIIGVRKNAFIVHDGDREILATAAGRLYHDDSPDSLFPAAGDWVLMRDAIIAHVLPRKNALSRGASGARHGRAESAVRGQVIAANLDTVFIVCGLDRDYNVRRIERYLTLIYNCGCSPVVILNKADLHPAPQDCAAEVESVAFGVPVFTISARTGEGVEVLRQFIPTGQTAALLGSSGAGKSTLVNQLSGAEIRAAKEVSEAVGKGVHTTTTRDIIPIPGAGMILDNPGIREIALWDDAGGIDEAFPDIQALAQECHYADCTHEHEPGCRVREAVEIGVLKPARLQNYLKMQRELEFLNQRQEKSANRVEKERWKEIAIYQKQFKNKKRPRIG</sequence>
<gene>
    <name evidence="10" type="primary">rsgA</name>
    <name evidence="13" type="ORF">SAMN02745216_01538</name>
</gene>
<dbReference type="InterPro" id="IPR004881">
    <property type="entry name" value="Ribosome_biogen_GTPase_RsgA"/>
</dbReference>
<proteinExistence type="inferred from homology"/>
<feature type="binding site" evidence="10">
    <location>
        <position position="303"/>
    </location>
    <ligand>
        <name>Zn(2+)</name>
        <dbReference type="ChEBI" id="CHEBI:29105"/>
    </ligand>
</feature>
<dbReference type="InterPro" id="IPR027417">
    <property type="entry name" value="P-loop_NTPase"/>
</dbReference>
<dbReference type="PANTHER" id="PTHR32120:SF10">
    <property type="entry name" value="SMALL RIBOSOMAL SUBUNIT BIOGENESIS GTPASE RSGA"/>
    <property type="match status" value="1"/>
</dbReference>
<dbReference type="PANTHER" id="PTHR32120">
    <property type="entry name" value="SMALL RIBOSOMAL SUBUNIT BIOGENESIS GTPASE RSGA"/>
    <property type="match status" value="1"/>
</dbReference>
<feature type="binding site" evidence="10">
    <location>
        <begin position="163"/>
        <end position="166"/>
    </location>
    <ligand>
        <name>GTP</name>
        <dbReference type="ChEBI" id="CHEBI:37565"/>
    </ligand>
</feature>
<organism evidence="13 14">
    <name type="scientific">Desulfatibacillum alkenivorans DSM 16219</name>
    <dbReference type="NCBI Taxonomy" id="1121393"/>
    <lineage>
        <taxon>Bacteria</taxon>
        <taxon>Pseudomonadati</taxon>
        <taxon>Thermodesulfobacteriota</taxon>
        <taxon>Desulfobacteria</taxon>
        <taxon>Desulfobacterales</taxon>
        <taxon>Desulfatibacillaceae</taxon>
        <taxon>Desulfatibacillum</taxon>
    </lineage>
</organism>
<keyword evidence="1 10" id="KW-0963">Cytoplasm</keyword>
<feature type="binding site" evidence="10">
    <location>
        <position position="301"/>
    </location>
    <ligand>
        <name>Zn(2+)</name>
        <dbReference type="ChEBI" id="CHEBI:29105"/>
    </ligand>
</feature>
<keyword evidence="7 10" id="KW-0862">Zinc</keyword>
<accession>A0A1M6IVG2</accession>
<keyword evidence="6 10" id="KW-0378">Hydrolase</keyword>
<keyword evidence="5 10" id="KW-0547">Nucleotide-binding</keyword>
<evidence type="ECO:0000256" key="4">
    <source>
        <dbReference type="ARBA" id="ARBA00022730"/>
    </source>
</evidence>
<dbReference type="PROSITE" id="PS50936">
    <property type="entry name" value="ENGC_GTPASE"/>
    <property type="match status" value="1"/>
</dbReference>
<keyword evidence="3 10" id="KW-0479">Metal-binding</keyword>
<feature type="domain" description="EngC GTPase" evidence="11">
    <location>
        <begin position="124"/>
        <end position="271"/>
    </location>
</feature>
<dbReference type="InterPro" id="IPR010914">
    <property type="entry name" value="RsgA_GTPase_dom"/>
</dbReference>
<comment type="function">
    <text evidence="10">One of several proteins that assist in the late maturation steps of the functional core of the 30S ribosomal subunit. Helps release RbfA from mature subunits. May play a role in the assembly of ribosomal proteins into the subunit. Circularly permuted GTPase that catalyzes slow GTP hydrolysis, GTPase activity is stimulated by the 30S ribosomal subunit.</text>
</comment>
<feature type="binding site" evidence="10">
    <location>
        <begin position="215"/>
        <end position="223"/>
    </location>
    <ligand>
        <name>GTP</name>
        <dbReference type="ChEBI" id="CHEBI:37565"/>
    </ligand>
</feature>
<feature type="domain" description="CP-type G" evidence="12">
    <location>
        <begin position="118"/>
        <end position="273"/>
    </location>
</feature>
<dbReference type="Gene3D" id="1.10.40.50">
    <property type="entry name" value="Probable gtpase engc, domain 3"/>
    <property type="match status" value="1"/>
</dbReference>
<dbReference type="GO" id="GO:0005737">
    <property type="term" value="C:cytoplasm"/>
    <property type="evidence" value="ECO:0007669"/>
    <property type="project" value="UniProtKB-SubCell"/>
</dbReference>
<dbReference type="GO" id="GO:0005525">
    <property type="term" value="F:GTP binding"/>
    <property type="evidence" value="ECO:0007669"/>
    <property type="project" value="UniProtKB-UniRule"/>
</dbReference>
<dbReference type="GO" id="GO:0046872">
    <property type="term" value="F:metal ion binding"/>
    <property type="evidence" value="ECO:0007669"/>
    <property type="project" value="UniProtKB-KW"/>
</dbReference>
<evidence type="ECO:0000256" key="9">
    <source>
        <dbReference type="ARBA" id="ARBA00023134"/>
    </source>
</evidence>
<evidence type="ECO:0000259" key="12">
    <source>
        <dbReference type="PROSITE" id="PS51721"/>
    </source>
</evidence>
<evidence type="ECO:0000313" key="13">
    <source>
        <dbReference type="EMBL" id="SHJ38374.1"/>
    </source>
</evidence>
<dbReference type="Pfam" id="PF03193">
    <property type="entry name" value="RsgA_GTPase"/>
    <property type="match status" value="1"/>
</dbReference>
<dbReference type="GO" id="GO:0042274">
    <property type="term" value="P:ribosomal small subunit biogenesis"/>
    <property type="evidence" value="ECO:0007669"/>
    <property type="project" value="UniProtKB-UniRule"/>
</dbReference>
<evidence type="ECO:0000256" key="8">
    <source>
        <dbReference type="ARBA" id="ARBA00022884"/>
    </source>
</evidence>
<comment type="similarity">
    <text evidence="10">Belongs to the TRAFAC class YlqF/YawG GTPase family. RsgA subfamily.</text>
</comment>
<dbReference type="AlphaFoldDB" id="A0A1M6IVG2"/>
<evidence type="ECO:0000256" key="3">
    <source>
        <dbReference type="ARBA" id="ARBA00022723"/>
    </source>
</evidence>
<name>A0A1M6IVG2_9BACT</name>
<evidence type="ECO:0000256" key="5">
    <source>
        <dbReference type="ARBA" id="ARBA00022741"/>
    </source>
</evidence>
<keyword evidence="2 10" id="KW-0690">Ribosome biogenesis</keyword>
<reference evidence="14" key="1">
    <citation type="submission" date="2016-11" db="EMBL/GenBank/DDBJ databases">
        <authorList>
            <person name="Varghese N."/>
            <person name="Submissions S."/>
        </authorList>
    </citation>
    <scope>NUCLEOTIDE SEQUENCE [LARGE SCALE GENOMIC DNA]</scope>
    <source>
        <strain evidence="14">DSM 16219</strain>
    </source>
</reference>
<evidence type="ECO:0000259" key="11">
    <source>
        <dbReference type="PROSITE" id="PS50936"/>
    </source>
</evidence>
<dbReference type="STRING" id="1121393.SAMN02745216_01538"/>
<protein>
    <recommendedName>
        <fullName evidence="10">Small ribosomal subunit biogenesis GTPase RsgA</fullName>
        <ecNumber evidence="10">3.6.1.-</ecNumber>
    </recommendedName>
</protein>
<dbReference type="NCBIfam" id="TIGR00157">
    <property type="entry name" value="ribosome small subunit-dependent GTPase A"/>
    <property type="match status" value="1"/>
</dbReference>
<keyword evidence="4 10" id="KW-0699">rRNA-binding</keyword>
<dbReference type="GO" id="GO:0003924">
    <property type="term" value="F:GTPase activity"/>
    <property type="evidence" value="ECO:0007669"/>
    <property type="project" value="UniProtKB-UniRule"/>
</dbReference>
<dbReference type="EMBL" id="FQZU01000007">
    <property type="protein sequence ID" value="SHJ38374.1"/>
    <property type="molecule type" value="Genomic_DNA"/>
</dbReference>
<keyword evidence="8 10" id="KW-0694">RNA-binding</keyword>